<dbReference type="EMBL" id="FOVM01000003">
    <property type="protein sequence ID" value="SFN61484.1"/>
    <property type="molecule type" value="Genomic_DNA"/>
</dbReference>
<protein>
    <submittedName>
        <fullName evidence="4">NAD(P)H dehydrogenase (Quinone)</fullName>
    </submittedName>
</protein>
<evidence type="ECO:0000313" key="5">
    <source>
        <dbReference type="Proteomes" id="UP000198867"/>
    </source>
</evidence>
<dbReference type="SUPFAM" id="SSF52218">
    <property type="entry name" value="Flavoproteins"/>
    <property type="match status" value="1"/>
</dbReference>
<sequence length="211" mass="23082">MHTLIVVAHPIPGSLSHHLAKELRDDLTRLSSGASAEVVDLAAEGFDPRFTARDHAAYRDGGGYPADVIAEQARIERADNLVLMFPVYWWSMPALLKGWVDRVFSNGWAFSYGRATGSTPMMKRLTIHLVPIASGDAEGYARHGYESSLRNQIEHGIIQYCGARLGTTTFVFDSETRHPDSFAPLVRATADAVLAMGLGTVEPLQSALFPE</sequence>
<dbReference type="PANTHER" id="PTHR10204">
    <property type="entry name" value="NAD P H OXIDOREDUCTASE-RELATED"/>
    <property type="match status" value="1"/>
</dbReference>
<dbReference type="OrthoDB" id="9798454at2"/>
<dbReference type="RefSeq" id="WP_090710067.1">
    <property type="nucleotide sequence ID" value="NZ_FOVM01000003.1"/>
</dbReference>
<name>A0A1I5AG91_9MICO</name>
<dbReference type="InterPro" id="IPR003680">
    <property type="entry name" value="Flavodoxin_fold"/>
</dbReference>
<dbReference type="InterPro" id="IPR029039">
    <property type="entry name" value="Flavoprotein-like_sf"/>
</dbReference>
<gene>
    <name evidence="4" type="ORF">SAMN05216219_1440</name>
</gene>
<proteinExistence type="inferred from homology"/>
<reference evidence="5" key="1">
    <citation type="submission" date="2016-10" db="EMBL/GenBank/DDBJ databases">
        <authorList>
            <person name="Varghese N."/>
            <person name="Submissions S."/>
        </authorList>
    </citation>
    <scope>NUCLEOTIDE SEQUENCE [LARGE SCALE GENOMIC DNA]</scope>
    <source>
        <strain evidence="5">CGMCC 1.11101</strain>
    </source>
</reference>
<keyword evidence="5" id="KW-1185">Reference proteome</keyword>
<dbReference type="PANTHER" id="PTHR10204:SF34">
    <property type="entry name" value="NAD(P)H DEHYDROGENASE [QUINONE] 1 ISOFORM 1"/>
    <property type="match status" value="1"/>
</dbReference>
<dbReference type="GO" id="GO:0003955">
    <property type="term" value="F:NAD(P)H dehydrogenase (quinone) activity"/>
    <property type="evidence" value="ECO:0007669"/>
    <property type="project" value="TreeGrafter"/>
</dbReference>
<feature type="domain" description="Flavodoxin-like fold" evidence="3">
    <location>
        <begin position="1"/>
        <end position="180"/>
    </location>
</feature>
<dbReference type="AlphaFoldDB" id="A0A1I5AG91"/>
<dbReference type="Pfam" id="PF02525">
    <property type="entry name" value="Flavodoxin_2"/>
    <property type="match status" value="1"/>
</dbReference>
<evidence type="ECO:0000256" key="2">
    <source>
        <dbReference type="ARBA" id="ARBA00023002"/>
    </source>
</evidence>
<accession>A0A1I5AG91</accession>
<dbReference type="InterPro" id="IPR051545">
    <property type="entry name" value="NAD(P)H_dehydrogenase_qn"/>
</dbReference>
<comment type="similarity">
    <text evidence="1">Belongs to the NAD(P)H dehydrogenase (quinone) family.</text>
</comment>
<dbReference type="Gene3D" id="3.40.50.360">
    <property type="match status" value="1"/>
</dbReference>
<dbReference type="GO" id="GO:0005829">
    <property type="term" value="C:cytosol"/>
    <property type="evidence" value="ECO:0007669"/>
    <property type="project" value="TreeGrafter"/>
</dbReference>
<evidence type="ECO:0000256" key="1">
    <source>
        <dbReference type="ARBA" id="ARBA00006252"/>
    </source>
</evidence>
<evidence type="ECO:0000259" key="3">
    <source>
        <dbReference type="Pfam" id="PF02525"/>
    </source>
</evidence>
<evidence type="ECO:0000313" key="4">
    <source>
        <dbReference type="EMBL" id="SFN61484.1"/>
    </source>
</evidence>
<organism evidence="4 5">
    <name type="scientific">Mycetocola miduiensis</name>
    <dbReference type="NCBI Taxonomy" id="995034"/>
    <lineage>
        <taxon>Bacteria</taxon>
        <taxon>Bacillati</taxon>
        <taxon>Actinomycetota</taxon>
        <taxon>Actinomycetes</taxon>
        <taxon>Micrococcales</taxon>
        <taxon>Microbacteriaceae</taxon>
        <taxon>Mycetocola</taxon>
    </lineage>
</organism>
<keyword evidence="2" id="KW-0560">Oxidoreductase</keyword>
<dbReference type="STRING" id="995034.SAMN05216219_1440"/>
<dbReference type="Proteomes" id="UP000198867">
    <property type="component" value="Unassembled WGS sequence"/>
</dbReference>